<sequence length="102" mass="11432">MASNLENECFQALFVSFLLIGYFLVAGAIHGWLGPVISGFNISLVLWSYFVSKQIDIMVWTNILDFLEVNSTPLQWIVVVVSTILGMQGTLMNIDLIKIFSD</sequence>
<keyword evidence="1" id="KW-1133">Transmembrane helix</keyword>
<dbReference type="EMBL" id="ATBP01001161">
    <property type="protein sequence ID" value="ETR67908.1"/>
    <property type="molecule type" value="Genomic_DNA"/>
</dbReference>
<proteinExistence type="predicted"/>
<organism evidence="2 3">
    <name type="scientific">Candidatus Magnetoglobus multicellularis str. Araruama</name>
    <dbReference type="NCBI Taxonomy" id="890399"/>
    <lineage>
        <taxon>Bacteria</taxon>
        <taxon>Pseudomonadati</taxon>
        <taxon>Thermodesulfobacteriota</taxon>
        <taxon>Desulfobacteria</taxon>
        <taxon>Desulfobacterales</taxon>
        <taxon>Desulfobacteraceae</taxon>
        <taxon>Candidatus Magnetoglobus</taxon>
    </lineage>
</organism>
<feature type="transmembrane region" description="Helical" evidence="1">
    <location>
        <begin position="12"/>
        <end position="33"/>
    </location>
</feature>
<evidence type="ECO:0000313" key="2">
    <source>
        <dbReference type="EMBL" id="ETR67908.1"/>
    </source>
</evidence>
<protein>
    <submittedName>
        <fullName evidence="2">Uncharacterized protein</fullName>
    </submittedName>
</protein>
<evidence type="ECO:0000256" key="1">
    <source>
        <dbReference type="SAM" id="Phobius"/>
    </source>
</evidence>
<gene>
    <name evidence="2" type="ORF">OMM_11087</name>
</gene>
<dbReference type="Proteomes" id="UP000189670">
    <property type="component" value="Unassembled WGS sequence"/>
</dbReference>
<evidence type="ECO:0000313" key="3">
    <source>
        <dbReference type="Proteomes" id="UP000189670"/>
    </source>
</evidence>
<keyword evidence="1" id="KW-0812">Transmembrane</keyword>
<feature type="transmembrane region" description="Helical" evidence="1">
    <location>
        <begin position="74"/>
        <end position="94"/>
    </location>
</feature>
<name>A0A1V1NZC5_9BACT</name>
<dbReference type="AlphaFoldDB" id="A0A1V1NZC5"/>
<comment type="caution">
    <text evidence="2">The sequence shown here is derived from an EMBL/GenBank/DDBJ whole genome shotgun (WGS) entry which is preliminary data.</text>
</comment>
<reference evidence="3" key="1">
    <citation type="submission" date="2012-11" db="EMBL/GenBank/DDBJ databases">
        <authorList>
            <person name="Lucero-Rivera Y.E."/>
            <person name="Tovar-Ramirez D."/>
        </authorList>
    </citation>
    <scope>NUCLEOTIDE SEQUENCE [LARGE SCALE GENOMIC DNA]</scope>
    <source>
        <strain evidence="3">Araruama</strain>
    </source>
</reference>
<accession>A0A1V1NZC5</accession>
<keyword evidence="1" id="KW-0472">Membrane</keyword>